<sequence>MPGSLSNEDEGQDDMDFEDDMPDEDDEGERNAVPLTPLDSFFSDSDSLKQQKKKKPKKMKEGKMPKVKKRKKEGGIQARVDSDLEETSEVEEERERPEIGSESESSTYGPTKKKKKKPKEKKEKKPRKKKRDEEDDDDDDDDGNMKEPKSSSQLMQEWGLEDVQYGFTEDDYKTITNYKAFSQFLRPLIAKKNPKIPMSKMMTVLGAKWREFSANNPFKGASATAVAAAVAAAMETVTVAQPTSVSSSQPSSQLGPIKKAKTKEGKGPGVRKRSKSVKEVKKKPKPKKTKSKLGQSGKKKKASSSEEDFLEESDFDDISIHSASVLSDTSGAATKKKARRGRKKRKKEDGDGYETDHQDYCEVCQQGGEIILCDTCPRAYHLVCLDPELEKAPEGKWSCPHCCPPLKGKVQKILHWTWGEPPLPAELPAGPDGKPSDPLTKPPLKGHPEREFFVKWAGLSYWHCSWVSELQLELYHTVMYRNYQRKNDMDEPPPYDYGSGEEELNSEKRKSKDPQYAVMEERFYRYGIKPEWMVIHRIVNHSFDKDGDVHYLIKWRDLPYDQCTWEVDDFDVPEYDNHKVSYWDHREQILGEDQRPLVVRKGKKLKENHPKREVPPDAPIIDPTIKFEHQPWYINATGGTLHPYQLEGLNWLRFSWAQGTDTILADEMGLGRRCKQ</sequence>
<keyword evidence="2" id="KW-1185">Reference proteome</keyword>
<accession>A0ACD3RI11</accession>
<name>A0ACD3RI11_LARCR</name>
<reference evidence="1" key="1">
    <citation type="submission" date="2018-11" db="EMBL/GenBank/DDBJ databases">
        <title>The sequence and de novo assembly of Larimichthys crocea genome using PacBio and Hi-C technologies.</title>
        <authorList>
            <person name="Xu P."/>
            <person name="Chen B."/>
            <person name="Zhou Z."/>
            <person name="Ke Q."/>
            <person name="Wu Y."/>
            <person name="Bai H."/>
            <person name="Pu F."/>
        </authorList>
    </citation>
    <scope>NUCLEOTIDE SEQUENCE</scope>
    <source>
        <tissue evidence="1">Muscle</tissue>
    </source>
</reference>
<organism evidence="1 2">
    <name type="scientific">Larimichthys crocea</name>
    <name type="common">Large yellow croaker</name>
    <name type="synonym">Pseudosciaena crocea</name>
    <dbReference type="NCBI Taxonomy" id="215358"/>
    <lineage>
        <taxon>Eukaryota</taxon>
        <taxon>Metazoa</taxon>
        <taxon>Chordata</taxon>
        <taxon>Craniata</taxon>
        <taxon>Vertebrata</taxon>
        <taxon>Euteleostomi</taxon>
        <taxon>Actinopterygii</taxon>
        <taxon>Neopterygii</taxon>
        <taxon>Teleostei</taxon>
        <taxon>Neoteleostei</taxon>
        <taxon>Acanthomorphata</taxon>
        <taxon>Eupercaria</taxon>
        <taxon>Sciaenidae</taxon>
        <taxon>Larimichthys</taxon>
    </lineage>
</organism>
<comment type="caution">
    <text evidence="1">The sequence shown here is derived from an EMBL/GenBank/DDBJ whole genome shotgun (WGS) entry which is preliminary data.</text>
</comment>
<gene>
    <name evidence="1" type="ORF">E3U43_003386</name>
</gene>
<protein>
    <submittedName>
        <fullName evidence="1">Uncharacterized protein</fullName>
    </submittedName>
</protein>
<evidence type="ECO:0000313" key="1">
    <source>
        <dbReference type="EMBL" id="TMS19065.1"/>
    </source>
</evidence>
<dbReference type="EMBL" id="CM011678">
    <property type="protein sequence ID" value="TMS19065.1"/>
    <property type="molecule type" value="Genomic_DNA"/>
</dbReference>
<dbReference type="Proteomes" id="UP000793456">
    <property type="component" value="Chromosome V"/>
</dbReference>
<evidence type="ECO:0000313" key="2">
    <source>
        <dbReference type="Proteomes" id="UP000793456"/>
    </source>
</evidence>
<proteinExistence type="predicted"/>